<feature type="transmembrane region" description="Helical" evidence="3">
    <location>
        <begin position="215"/>
        <end position="241"/>
    </location>
</feature>
<dbReference type="InterPro" id="IPR011622">
    <property type="entry name" value="7TMR_DISM_rcpt_extracell_dom2"/>
</dbReference>
<feature type="transmembrane region" description="Helical" evidence="3">
    <location>
        <begin position="283"/>
        <end position="301"/>
    </location>
</feature>
<evidence type="ECO:0000256" key="3">
    <source>
        <dbReference type="SAM" id="Phobius"/>
    </source>
</evidence>
<dbReference type="Pfam" id="PF00990">
    <property type="entry name" value="GGDEF"/>
    <property type="match status" value="1"/>
</dbReference>
<feature type="transmembrane region" description="Helical" evidence="3">
    <location>
        <begin position="307"/>
        <end position="327"/>
    </location>
</feature>
<comment type="cofactor">
    <cofactor evidence="1">
        <name>Mg(2+)</name>
        <dbReference type="ChEBI" id="CHEBI:18420"/>
    </cofactor>
</comment>
<evidence type="ECO:0000313" key="6">
    <source>
        <dbReference type="EMBL" id="BCA31073.1"/>
    </source>
</evidence>
<dbReference type="Pfam" id="PF07696">
    <property type="entry name" value="7TMR-DISMED2"/>
    <property type="match status" value="1"/>
</dbReference>
<dbReference type="InterPro" id="IPR029787">
    <property type="entry name" value="Nucleotide_cyclase"/>
</dbReference>
<dbReference type="AlphaFoldDB" id="A0A679GJT1"/>
<dbReference type="FunFam" id="3.30.70.270:FF:000001">
    <property type="entry name" value="Diguanylate cyclase domain protein"/>
    <property type="match status" value="1"/>
</dbReference>
<proteinExistence type="predicted"/>
<dbReference type="InterPro" id="IPR052163">
    <property type="entry name" value="DGC-Regulatory_Protein"/>
</dbReference>
<sequence>MLSRLIPLMVLLGVLGLCTHAGAAPFTLQPDSSGRTLNGSIELLEDPSGQLTIADMADPAVQARFVPAEGRASVGQSRSQWWVKVQLARAPDAPAQWWLENSGITVYRVSLFLPDGQGGWQERVTSESVPFAEGRDHDYRRMVFRLPPIDEQGLTFYFRSYDPAGNSFPLKVWQLQDLQDLRATENMGFGIIYGVILALFLYNLFILVALRDKAYFWYVLATGCALVFILSMTGHGFQYFWGDWPVPFWLDRITLPSLWGIFVMRFTQELLYTRRGLVWADRAFNTGCVLYAIAILINAFGYRAEGALLIALTPIVTVPTALVSAGVRCYQGFFPARFYLVGYGTVLISTAVLVMRAAGIVQPTNFTAYMFPIAVAAESILFSFALAYRIQMLKQEKAAALELADREKTARLAQMQASSDELQAAVTRRTAELAAANQRLSERERELEHAAFHDSLTDLPNRRHLIDRAEQALANAGRREETVALMLIDLDHFKPINDRHGHDAGDAMLRAIGHRLREHVRGGDSVARLGGDEFAVLICGPDAEPHAREIAERLLAELSKPVSYGQHELTVTISIGVALYPNHARQFAGLYKTADQALYQVKDRGRSGFAIFGDNGELSGEACLRLDVLKVPTGLT</sequence>
<evidence type="ECO:0000259" key="5">
    <source>
        <dbReference type="PROSITE" id="PS50887"/>
    </source>
</evidence>
<name>A0A679GJT1_9GAMM</name>
<keyword evidence="4" id="KW-0732">Signal</keyword>
<dbReference type="CDD" id="cd01949">
    <property type="entry name" value="GGDEF"/>
    <property type="match status" value="1"/>
</dbReference>
<feature type="transmembrane region" description="Helical" evidence="3">
    <location>
        <begin position="366"/>
        <end position="388"/>
    </location>
</feature>
<dbReference type="Proteomes" id="UP000501237">
    <property type="component" value="Chromosome"/>
</dbReference>
<feature type="transmembrane region" description="Helical" evidence="3">
    <location>
        <begin position="339"/>
        <end position="360"/>
    </location>
</feature>
<keyword evidence="3" id="KW-0472">Membrane</keyword>
<dbReference type="InterPro" id="IPR043128">
    <property type="entry name" value="Rev_trsase/Diguanyl_cyclase"/>
</dbReference>
<organism evidence="6 7">
    <name type="scientific">Metapseudomonas otitidis</name>
    <dbReference type="NCBI Taxonomy" id="319939"/>
    <lineage>
        <taxon>Bacteria</taxon>
        <taxon>Pseudomonadati</taxon>
        <taxon>Pseudomonadota</taxon>
        <taxon>Gammaproteobacteria</taxon>
        <taxon>Pseudomonadales</taxon>
        <taxon>Pseudomonadaceae</taxon>
        <taxon>Metapseudomonas</taxon>
    </lineage>
</organism>
<dbReference type="Gene3D" id="2.60.40.2380">
    <property type="match status" value="1"/>
</dbReference>
<dbReference type="InterPro" id="IPR011623">
    <property type="entry name" value="7TMR_DISM_rcpt_extracell_dom1"/>
</dbReference>
<feature type="domain" description="GGDEF" evidence="5">
    <location>
        <begin position="481"/>
        <end position="614"/>
    </location>
</feature>
<dbReference type="NCBIfam" id="TIGR00254">
    <property type="entry name" value="GGDEF"/>
    <property type="match status" value="1"/>
</dbReference>
<dbReference type="PANTHER" id="PTHR46663">
    <property type="entry name" value="DIGUANYLATE CYCLASE DGCT-RELATED"/>
    <property type="match status" value="1"/>
</dbReference>
<feature type="transmembrane region" description="Helical" evidence="3">
    <location>
        <begin position="187"/>
        <end position="208"/>
    </location>
</feature>
<reference evidence="6 7" key="1">
    <citation type="journal article" date="2020" name="Microbiol. Resour. Announc.">
        <title>Complete genome sequence of Pseudomonas otitidis strain MrB4, isolated from Lake Biwa in Japan.</title>
        <authorList>
            <person name="Miyazaki K."/>
            <person name="Hase E."/>
            <person name="Maruya T."/>
        </authorList>
    </citation>
    <scope>NUCLEOTIDE SEQUENCE [LARGE SCALE GENOMIC DNA]</scope>
    <source>
        <strain evidence="6 7">MrB4</strain>
    </source>
</reference>
<protein>
    <submittedName>
        <fullName evidence="6">Sensor domain-containing diguanylate cyclase</fullName>
    </submittedName>
</protein>
<feature type="signal peptide" evidence="4">
    <location>
        <begin position="1"/>
        <end position="23"/>
    </location>
</feature>
<comment type="subcellular location">
    <subcellularLocation>
        <location evidence="2">Cell inner membrane</location>
    </subcellularLocation>
</comment>
<dbReference type="Gene3D" id="3.30.70.270">
    <property type="match status" value="1"/>
</dbReference>
<dbReference type="SUPFAM" id="SSF55073">
    <property type="entry name" value="Nucleotide cyclase"/>
    <property type="match status" value="1"/>
</dbReference>
<evidence type="ECO:0000256" key="2">
    <source>
        <dbReference type="ARBA" id="ARBA00004533"/>
    </source>
</evidence>
<dbReference type="GO" id="GO:0003824">
    <property type="term" value="F:catalytic activity"/>
    <property type="evidence" value="ECO:0007669"/>
    <property type="project" value="UniProtKB-ARBA"/>
</dbReference>
<dbReference type="SMART" id="SM00267">
    <property type="entry name" value="GGDEF"/>
    <property type="match status" value="1"/>
</dbReference>
<keyword evidence="3" id="KW-0812">Transmembrane</keyword>
<dbReference type="Pfam" id="PF07695">
    <property type="entry name" value="7TMR-DISM_7TM"/>
    <property type="match status" value="1"/>
</dbReference>
<dbReference type="EMBL" id="AP022642">
    <property type="protein sequence ID" value="BCA31073.1"/>
    <property type="molecule type" value="Genomic_DNA"/>
</dbReference>
<evidence type="ECO:0000256" key="4">
    <source>
        <dbReference type="SAM" id="SignalP"/>
    </source>
</evidence>
<evidence type="ECO:0000313" key="7">
    <source>
        <dbReference type="Proteomes" id="UP000501237"/>
    </source>
</evidence>
<keyword evidence="3" id="KW-1133">Transmembrane helix</keyword>
<dbReference type="PROSITE" id="PS50887">
    <property type="entry name" value="GGDEF"/>
    <property type="match status" value="1"/>
</dbReference>
<gene>
    <name evidence="6" type="ORF">PtoMrB4_50500</name>
</gene>
<dbReference type="GO" id="GO:0005886">
    <property type="term" value="C:plasma membrane"/>
    <property type="evidence" value="ECO:0007669"/>
    <property type="project" value="UniProtKB-SubCell"/>
</dbReference>
<feature type="chain" id="PRO_5025604802" evidence="4">
    <location>
        <begin position="24"/>
        <end position="636"/>
    </location>
</feature>
<evidence type="ECO:0000256" key="1">
    <source>
        <dbReference type="ARBA" id="ARBA00001946"/>
    </source>
</evidence>
<dbReference type="InterPro" id="IPR000160">
    <property type="entry name" value="GGDEF_dom"/>
</dbReference>
<accession>A0A679GJT1</accession>
<dbReference type="KEGG" id="poj:PtoMrB4_50500"/>
<dbReference type="PANTHER" id="PTHR46663:SF2">
    <property type="entry name" value="GGDEF DOMAIN-CONTAINING PROTEIN"/>
    <property type="match status" value="1"/>
</dbReference>